<evidence type="ECO:0000256" key="1">
    <source>
        <dbReference type="SAM" id="MobiDB-lite"/>
    </source>
</evidence>
<proteinExistence type="predicted"/>
<protein>
    <submittedName>
        <fullName evidence="2">Uncharacterized protein</fullName>
    </submittedName>
</protein>
<dbReference type="EMBL" id="CP093343">
    <property type="protein sequence ID" value="WOG83835.1"/>
    <property type="molecule type" value="Genomic_DNA"/>
</dbReference>
<dbReference type="Proteomes" id="UP000077755">
    <property type="component" value="Chromosome 1"/>
</dbReference>
<gene>
    <name evidence="2" type="ORF">DCAR_0103013</name>
</gene>
<dbReference type="Pfam" id="PF05553">
    <property type="entry name" value="DUF761"/>
    <property type="match status" value="1"/>
</dbReference>
<feature type="compositionally biased region" description="Low complexity" evidence="1">
    <location>
        <begin position="88"/>
        <end position="101"/>
    </location>
</feature>
<dbReference type="PANTHER" id="PTHR36378">
    <property type="entry name" value="COTTON FIBER PROTEIN"/>
    <property type="match status" value="1"/>
</dbReference>
<evidence type="ECO:0000313" key="2">
    <source>
        <dbReference type="EMBL" id="WOG83835.1"/>
    </source>
</evidence>
<evidence type="ECO:0000313" key="3">
    <source>
        <dbReference type="Proteomes" id="UP000077755"/>
    </source>
</evidence>
<accession>A0AAF1AKW5</accession>
<dbReference type="AlphaFoldDB" id="A0AAF1AKW5"/>
<feature type="region of interest" description="Disordered" evidence="1">
    <location>
        <begin position="83"/>
        <end position="102"/>
    </location>
</feature>
<reference evidence="2" key="2">
    <citation type="submission" date="2022-03" db="EMBL/GenBank/DDBJ databases">
        <title>Draft title - Genomic analysis of global carrot germplasm unveils the trajectory of domestication and the origin of high carotenoid orange carrot.</title>
        <authorList>
            <person name="Iorizzo M."/>
            <person name="Ellison S."/>
            <person name="Senalik D."/>
            <person name="Macko-Podgorni A."/>
            <person name="Grzebelus D."/>
            <person name="Bostan H."/>
            <person name="Rolling W."/>
            <person name="Curaba J."/>
            <person name="Simon P."/>
        </authorList>
    </citation>
    <scope>NUCLEOTIDE SEQUENCE</scope>
    <source>
        <tissue evidence="2">Leaf</tissue>
    </source>
</reference>
<feature type="region of interest" description="Disordered" evidence="1">
    <location>
        <begin position="151"/>
        <end position="213"/>
    </location>
</feature>
<feature type="compositionally biased region" description="Polar residues" evidence="1">
    <location>
        <begin position="263"/>
        <end position="276"/>
    </location>
</feature>
<sequence>MAEKNQFVAGVTVGPSCYLDDQRHARRKQRFTLFNAALDMLSGSPNEKNRKNKKSVSRKDDKINGNNAEGWKKFVGSMRPLHMQATRSSSPSPRHSPISEPALGFPLSATSWGTASKYDSPNSLHESGSTGTMSLGTGTVSLGLSPCASPNNLQGASTGTTSPDLSPCASPNNLQGASTGTMSSNSSPDNLDKSTGTTSPGLSPNNIGTMSNSVSDDDLEEFIGTVSHSVSASNLRNLAIANSRRKHRKSSGDRSKLGRKSRMSPSKSTSNLQDLSLQKMRRYKSALNLHDLDLNEETEAEEDTDDKLLEKCAADVMIDVKADQFIKQFYQQMKSQHKGSKASTQTLTHK</sequence>
<feature type="compositionally biased region" description="Polar residues" evidence="1">
    <location>
        <begin position="117"/>
        <end position="126"/>
    </location>
</feature>
<feature type="region of interest" description="Disordered" evidence="1">
    <location>
        <begin position="117"/>
        <end position="137"/>
    </location>
</feature>
<name>A0AAF1AKW5_DAUCS</name>
<feature type="compositionally biased region" description="Low complexity" evidence="1">
    <location>
        <begin position="127"/>
        <end position="137"/>
    </location>
</feature>
<organism evidence="2 3">
    <name type="scientific">Daucus carota subsp. sativus</name>
    <name type="common">Carrot</name>
    <dbReference type="NCBI Taxonomy" id="79200"/>
    <lineage>
        <taxon>Eukaryota</taxon>
        <taxon>Viridiplantae</taxon>
        <taxon>Streptophyta</taxon>
        <taxon>Embryophyta</taxon>
        <taxon>Tracheophyta</taxon>
        <taxon>Spermatophyta</taxon>
        <taxon>Magnoliopsida</taxon>
        <taxon>eudicotyledons</taxon>
        <taxon>Gunneridae</taxon>
        <taxon>Pentapetalae</taxon>
        <taxon>asterids</taxon>
        <taxon>campanulids</taxon>
        <taxon>Apiales</taxon>
        <taxon>Apiaceae</taxon>
        <taxon>Apioideae</taxon>
        <taxon>Scandiceae</taxon>
        <taxon>Daucinae</taxon>
        <taxon>Daucus</taxon>
        <taxon>Daucus sect. Daucus</taxon>
    </lineage>
</organism>
<dbReference type="InterPro" id="IPR008480">
    <property type="entry name" value="DUF761_pln"/>
</dbReference>
<keyword evidence="3" id="KW-1185">Reference proteome</keyword>
<feature type="region of interest" description="Disordered" evidence="1">
    <location>
        <begin position="39"/>
        <end position="70"/>
    </location>
</feature>
<dbReference type="PANTHER" id="PTHR36378:SF1">
    <property type="entry name" value="COTTON FIBER PROTEIN"/>
    <property type="match status" value="1"/>
</dbReference>
<reference evidence="2" key="1">
    <citation type="journal article" date="2016" name="Nat. Genet.">
        <title>A high-quality carrot genome assembly provides new insights into carotenoid accumulation and asterid genome evolution.</title>
        <authorList>
            <person name="Iorizzo M."/>
            <person name="Ellison S."/>
            <person name="Senalik D."/>
            <person name="Zeng P."/>
            <person name="Satapoomin P."/>
            <person name="Huang J."/>
            <person name="Bowman M."/>
            <person name="Iovene M."/>
            <person name="Sanseverino W."/>
            <person name="Cavagnaro P."/>
            <person name="Yildiz M."/>
            <person name="Macko-Podgorni A."/>
            <person name="Moranska E."/>
            <person name="Grzebelus E."/>
            <person name="Grzebelus D."/>
            <person name="Ashrafi H."/>
            <person name="Zheng Z."/>
            <person name="Cheng S."/>
            <person name="Spooner D."/>
            <person name="Van Deynze A."/>
            <person name="Simon P."/>
        </authorList>
    </citation>
    <scope>NUCLEOTIDE SEQUENCE</scope>
    <source>
        <tissue evidence="2">Leaf</tissue>
    </source>
</reference>
<feature type="region of interest" description="Disordered" evidence="1">
    <location>
        <begin position="238"/>
        <end position="276"/>
    </location>
</feature>